<keyword evidence="2 6" id="KW-0489">Methyltransferase</keyword>
<evidence type="ECO:0000313" key="6">
    <source>
        <dbReference type="EMBL" id="GAB89243.1"/>
    </source>
</evidence>
<gene>
    <name evidence="6" type="ORF">GORHZ_055_00260</name>
</gene>
<dbReference type="GO" id="GO:0032259">
    <property type="term" value="P:methylation"/>
    <property type="evidence" value="ECO:0007669"/>
    <property type="project" value="UniProtKB-KW"/>
</dbReference>
<dbReference type="PROSITE" id="PS00092">
    <property type="entry name" value="N6_MTASE"/>
    <property type="match status" value="1"/>
</dbReference>
<dbReference type="GO" id="GO:0009307">
    <property type="term" value="P:DNA restriction-modification system"/>
    <property type="evidence" value="ECO:0007669"/>
    <property type="project" value="InterPro"/>
</dbReference>
<keyword evidence="7" id="KW-1185">Reference proteome</keyword>
<keyword evidence="4" id="KW-0949">S-adenosyl-L-methionine</keyword>
<evidence type="ECO:0000256" key="3">
    <source>
        <dbReference type="ARBA" id="ARBA00022679"/>
    </source>
</evidence>
<dbReference type="AlphaFoldDB" id="K6V097"/>
<dbReference type="SUPFAM" id="SSF53335">
    <property type="entry name" value="S-adenosyl-L-methionine-dependent methyltransferases"/>
    <property type="match status" value="1"/>
</dbReference>
<organism evidence="6 7">
    <name type="scientific">Gordonia rhizosphera NBRC 16068</name>
    <dbReference type="NCBI Taxonomy" id="1108045"/>
    <lineage>
        <taxon>Bacteria</taxon>
        <taxon>Bacillati</taxon>
        <taxon>Actinomycetota</taxon>
        <taxon>Actinomycetes</taxon>
        <taxon>Mycobacteriales</taxon>
        <taxon>Gordoniaceae</taxon>
        <taxon>Gordonia</taxon>
    </lineage>
</organism>
<dbReference type="InterPro" id="IPR002052">
    <property type="entry name" value="DNA_methylase_N6_adenine_CS"/>
</dbReference>
<dbReference type="GO" id="GO:0009007">
    <property type="term" value="F:site-specific DNA-methyltransferase (adenine-specific) activity"/>
    <property type="evidence" value="ECO:0007669"/>
    <property type="project" value="UniProtKB-EC"/>
</dbReference>
<dbReference type="InterPro" id="IPR012327">
    <property type="entry name" value="MeTrfase_D12"/>
</dbReference>
<name>K6V097_9ACTN</name>
<reference evidence="6 7" key="1">
    <citation type="submission" date="2012-08" db="EMBL/GenBank/DDBJ databases">
        <title>Whole genome shotgun sequence of Gordonia rhizosphera NBRC 16068.</title>
        <authorList>
            <person name="Takarada H."/>
            <person name="Isaki S."/>
            <person name="Hosoyama A."/>
            <person name="Tsuchikane K."/>
            <person name="Katsumata H."/>
            <person name="Baba S."/>
            <person name="Ohji S."/>
            <person name="Yamazaki S."/>
            <person name="Fujita N."/>
        </authorList>
    </citation>
    <scope>NUCLEOTIDE SEQUENCE [LARGE SCALE GENOMIC DNA]</scope>
    <source>
        <strain evidence="6 7">NBRC 16068</strain>
    </source>
</reference>
<dbReference type="eggNOG" id="COG3392">
    <property type="taxonomic scope" value="Bacteria"/>
</dbReference>
<evidence type="ECO:0000256" key="5">
    <source>
        <dbReference type="ARBA" id="ARBA00047942"/>
    </source>
</evidence>
<sequence>MCAGARRMGVGGEWVWDHVRTNRRFEVDMPDEDPRYLSDQLLTYLGNKRALLPLIDRAAAHVQQRLGRRLTVLDAFSGSGVVSRLLKARAKVVIANDLESYARVMSECHLTNLGDVDLDEIASLVHRVSEQVDSGLTVDGFISELYAPDDDDAIRPGERVFYTRDNARRLDAYAWLIGQLDPQLQPFLLAPLLSQASIHANTSGVFKGFYKDKHTGLGRFGGAGEDALARIRGTIRIAPPVLSRHDAEKRVLQVDASLLPDLTGPVDIAYLDPPYNQHPYGSNYFMLNLLTDYRRPPQISRVSGIPTDWNRSDFNVRSRSADRMAELTDALDARFLLVSFNDEGFIAPTDMVEILTAVGAVTEFRSKYNTFRGSRNLGGRATHVTEHLYLVEKR</sequence>
<dbReference type="EC" id="2.1.1.72" evidence="1"/>
<comment type="catalytic activity">
    <reaction evidence="5">
        <text>a 2'-deoxyadenosine in DNA + S-adenosyl-L-methionine = an N(6)-methyl-2'-deoxyadenosine in DNA + S-adenosyl-L-homocysteine + H(+)</text>
        <dbReference type="Rhea" id="RHEA:15197"/>
        <dbReference type="Rhea" id="RHEA-COMP:12418"/>
        <dbReference type="Rhea" id="RHEA-COMP:12419"/>
        <dbReference type="ChEBI" id="CHEBI:15378"/>
        <dbReference type="ChEBI" id="CHEBI:57856"/>
        <dbReference type="ChEBI" id="CHEBI:59789"/>
        <dbReference type="ChEBI" id="CHEBI:90615"/>
        <dbReference type="ChEBI" id="CHEBI:90616"/>
        <dbReference type="EC" id="2.1.1.72"/>
    </reaction>
</comment>
<comment type="caution">
    <text evidence="6">The sequence shown here is derived from an EMBL/GenBank/DDBJ whole genome shotgun (WGS) entry which is preliminary data.</text>
</comment>
<evidence type="ECO:0000256" key="1">
    <source>
        <dbReference type="ARBA" id="ARBA00011900"/>
    </source>
</evidence>
<proteinExistence type="predicted"/>
<evidence type="ECO:0000256" key="2">
    <source>
        <dbReference type="ARBA" id="ARBA00022603"/>
    </source>
</evidence>
<dbReference type="Proteomes" id="UP000008363">
    <property type="component" value="Unassembled WGS sequence"/>
</dbReference>
<evidence type="ECO:0000256" key="4">
    <source>
        <dbReference type="ARBA" id="ARBA00022691"/>
    </source>
</evidence>
<dbReference type="InterPro" id="IPR029063">
    <property type="entry name" value="SAM-dependent_MTases_sf"/>
</dbReference>
<accession>K6V097</accession>
<keyword evidence="3 6" id="KW-0808">Transferase</keyword>
<dbReference type="Pfam" id="PF02086">
    <property type="entry name" value="MethyltransfD12"/>
    <property type="match status" value="2"/>
</dbReference>
<evidence type="ECO:0000313" key="7">
    <source>
        <dbReference type="Proteomes" id="UP000008363"/>
    </source>
</evidence>
<dbReference type="EMBL" id="BAHC01000055">
    <property type="protein sequence ID" value="GAB89243.1"/>
    <property type="molecule type" value="Genomic_DNA"/>
</dbReference>
<dbReference type="PRINTS" id="PR00505">
    <property type="entry name" value="D12N6MTFRASE"/>
</dbReference>
<dbReference type="GO" id="GO:0003676">
    <property type="term" value="F:nucleic acid binding"/>
    <property type="evidence" value="ECO:0007669"/>
    <property type="project" value="InterPro"/>
</dbReference>
<protein>
    <recommendedName>
        <fullName evidence="1">site-specific DNA-methyltransferase (adenine-specific)</fullName>
        <ecNumber evidence="1">2.1.1.72</ecNumber>
    </recommendedName>
</protein>
<dbReference type="STRING" id="1108045.GORHZ_055_00260"/>